<proteinExistence type="predicted"/>
<keyword evidence="4" id="KW-0028">Amino-acid biosynthesis</keyword>
<name>A0A1G6LQH4_9BACT</name>
<dbReference type="CDD" id="cd00331">
    <property type="entry name" value="IGPS"/>
    <property type="match status" value="1"/>
</dbReference>
<keyword evidence="6" id="KW-0822">Tryptophan biosynthesis</keyword>
<dbReference type="OrthoDB" id="9804217at2"/>
<accession>A0A1G6LQH4</accession>
<evidence type="ECO:0000256" key="8">
    <source>
        <dbReference type="ARBA" id="ARBA00023239"/>
    </source>
</evidence>
<comment type="catalytic activity">
    <reaction evidence="1">
        <text>1-(2-carboxyphenylamino)-1-deoxy-D-ribulose 5-phosphate + H(+) = (1S,2R)-1-C-(indol-3-yl)glycerol 3-phosphate + CO2 + H2O</text>
        <dbReference type="Rhea" id="RHEA:23476"/>
        <dbReference type="ChEBI" id="CHEBI:15377"/>
        <dbReference type="ChEBI" id="CHEBI:15378"/>
        <dbReference type="ChEBI" id="CHEBI:16526"/>
        <dbReference type="ChEBI" id="CHEBI:58613"/>
        <dbReference type="ChEBI" id="CHEBI:58866"/>
        <dbReference type="EC" id="4.1.1.48"/>
    </reaction>
</comment>
<keyword evidence="5" id="KW-0210">Decarboxylase</keyword>
<evidence type="ECO:0000256" key="2">
    <source>
        <dbReference type="ARBA" id="ARBA00004696"/>
    </source>
</evidence>
<keyword evidence="7" id="KW-0057">Aromatic amino acid biosynthesis</keyword>
<feature type="domain" description="Indole-3-glycerol phosphate synthase" evidence="9">
    <location>
        <begin position="5"/>
        <end position="254"/>
    </location>
</feature>
<organism evidence="10 11">
    <name type="scientific">Williamwhitmania taraxaci</name>
    <dbReference type="NCBI Taxonomy" id="1640674"/>
    <lineage>
        <taxon>Bacteria</taxon>
        <taxon>Pseudomonadati</taxon>
        <taxon>Bacteroidota</taxon>
        <taxon>Bacteroidia</taxon>
        <taxon>Bacteroidales</taxon>
        <taxon>Williamwhitmaniaceae</taxon>
        <taxon>Williamwhitmania</taxon>
    </lineage>
</organism>
<keyword evidence="11" id="KW-1185">Reference proteome</keyword>
<dbReference type="GO" id="GO:0000162">
    <property type="term" value="P:L-tryptophan biosynthetic process"/>
    <property type="evidence" value="ECO:0007669"/>
    <property type="project" value="UniProtKB-UniPathway"/>
</dbReference>
<evidence type="ECO:0000313" key="10">
    <source>
        <dbReference type="EMBL" id="SDC44995.1"/>
    </source>
</evidence>
<evidence type="ECO:0000256" key="3">
    <source>
        <dbReference type="ARBA" id="ARBA00012362"/>
    </source>
</evidence>
<dbReference type="GO" id="GO:0004425">
    <property type="term" value="F:indole-3-glycerol-phosphate synthase activity"/>
    <property type="evidence" value="ECO:0007669"/>
    <property type="project" value="UniProtKB-EC"/>
</dbReference>
<dbReference type="Pfam" id="PF00218">
    <property type="entry name" value="IGPS"/>
    <property type="match status" value="1"/>
</dbReference>
<dbReference type="Proteomes" id="UP000199452">
    <property type="component" value="Unassembled WGS sequence"/>
</dbReference>
<dbReference type="UniPathway" id="UPA00035">
    <property type="reaction ID" value="UER00043"/>
</dbReference>
<dbReference type="PROSITE" id="PS00614">
    <property type="entry name" value="IGPS"/>
    <property type="match status" value="1"/>
</dbReference>
<comment type="pathway">
    <text evidence="2">Amino-acid biosynthesis; L-tryptophan biosynthesis; L-tryptophan from chorismate: step 4/5.</text>
</comment>
<dbReference type="Gene3D" id="3.20.20.70">
    <property type="entry name" value="Aldolase class I"/>
    <property type="match status" value="1"/>
</dbReference>
<evidence type="ECO:0000256" key="1">
    <source>
        <dbReference type="ARBA" id="ARBA00001633"/>
    </source>
</evidence>
<dbReference type="PANTHER" id="PTHR22854:SF2">
    <property type="entry name" value="INDOLE-3-GLYCEROL-PHOSPHATE SYNTHASE"/>
    <property type="match status" value="1"/>
</dbReference>
<dbReference type="AlphaFoldDB" id="A0A1G6LQH4"/>
<dbReference type="InterPro" id="IPR001468">
    <property type="entry name" value="Indole-3-GlycerolPSynthase_CS"/>
</dbReference>
<keyword evidence="8" id="KW-0456">Lyase</keyword>
<evidence type="ECO:0000259" key="9">
    <source>
        <dbReference type="Pfam" id="PF00218"/>
    </source>
</evidence>
<evidence type="ECO:0000256" key="4">
    <source>
        <dbReference type="ARBA" id="ARBA00022605"/>
    </source>
</evidence>
<gene>
    <name evidence="10" type="ORF">SAMN05216323_103210</name>
</gene>
<evidence type="ECO:0000256" key="5">
    <source>
        <dbReference type="ARBA" id="ARBA00022793"/>
    </source>
</evidence>
<evidence type="ECO:0000256" key="7">
    <source>
        <dbReference type="ARBA" id="ARBA00023141"/>
    </source>
</evidence>
<dbReference type="InterPro" id="IPR045186">
    <property type="entry name" value="Indole-3-glycerol_P_synth"/>
</dbReference>
<dbReference type="EC" id="4.1.1.48" evidence="3"/>
<dbReference type="RefSeq" id="WP_092438344.1">
    <property type="nucleotide sequence ID" value="NZ_FMYP01000032.1"/>
</dbReference>
<dbReference type="GO" id="GO:0004640">
    <property type="term" value="F:phosphoribosylanthranilate isomerase activity"/>
    <property type="evidence" value="ECO:0007669"/>
    <property type="project" value="TreeGrafter"/>
</dbReference>
<dbReference type="EMBL" id="FMYP01000032">
    <property type="protein sequence ID" value="SDC44995.1"/>
    <property type="molecule type" value="Genomic_DNA"/>
</dbReference>
<dbReference type="InterPro" id="IPR013798">
    <property type="entry name" value="Indole-3-glycerol_P_synth_dom"/>
</dbReference>
<sequence length="276" mass="30574">MDSILNTIAAKKLVEVAEREQLYPIKLLEKSIYFATQPVSLRKYLTRPDKSGVIAEFKRKSPSLGAINPYADVAKVSVGYMQAGASALSILAEGNYFGGNLEHVTKARRLNYCPILQKDFMLKPYQIYEAKASGADAILLIAALLSIAETKTMAQLAHSLGLEVLVEIHSKEELPYAEFADIVGVNNRNLKDMAVSVEQSLNLLPLLPKEMVKISESGIHSPEMAAMLKREGFNGFLIGERFMREADPVQACREFINRLQTLTSTIECYDSEGLRA</sequence>
<dbReference type="InterPro" id="IPR011060">
    <property type="entry name" value="RibuloseP-bd_barrel"/>
</dbReference>
<dbReference type="PANTHER" id="PTHR22854">
    <property type="entry name" value="TRYPTOPHAN BIOSYNTHESIS PROTEIN"/>
    <property type="match status" value="1"/>
</dbReference>
<protein>
    <recommendedName>
        <fullName evidence="3">indole-3-glycerol-phosphate synthase</fullName>
        <ecNumber evidence="3">4.1.1.48</ecNumber>
    </recommendedName>
</protein>
<evidence type="ECO:0000256" key="6">
    <source>
        <dbReference type="ARBA" id="ARBA00022822"/>
    </source>
</evidence>
<dbReference type="STRING" id="1640674.SAMN05216323_103210"/>
<dbReference type="SUPFAM" id="SSF51366">
    <property type="entry name" value="Ribulose-phoshate binding barrel"/>
    <property type="match status" value="1"/>
</dbReference>
<dbReference type="InterPro" id="IPR013785">
    <property type="entry name" value="Aldolase_TIM"/>
</dbReference>
<reference evidence="10 11" key="1">
    <citation type="submission" date="2016-09" db="EMBL/GenBank/DDBJ databases">
        <authorList>
            <person name="Capua I."/>
            <person name="De Benedictis P."/>
            <person name="Joannis T."/>
            <person name="Lombin L.H."/>
            <person name="Cattoli G."/>
        </authorList>
    </citation>
    <scope>NUCLEOTIDE SEQUENCE [LARGE SCALE GENOMIC DNA]</scope>
    <source>
        <strain evidence="10 11">A7P-90m</strain>
    </source>
</reference>
<evidence type="ECO:0000313" key="11">
    <source>
        <dbReference type="Proteomes" id="UP000199452"/>
    </source>
</evidence>